<dbReference type="EMBL" id="FCOR01000025">
    <property type="protein sequence ID" value="CVK17220.1"/>
    <property type="molecule type" value="Genomic_DNA"/>
</dbReference>
<reference evidence="2 3" key="1">
    <citation type="submission" date="2016-01" db="EMBL/GenBank/DDBJ databases">
        <authorList>
            <person name="McClelland M."/>
            <person name="Jain A."/>
            <person name="Saraogi P."/>
            <person name="Mendelson R."/>
            <person name="Westerman R."/>
            <person name="SanMiguel P."/>
            <person name="Csonka L."/>
        </authorList>
    </citation>
    <scope>NUCLEOTIDE SEQUENCE [LARGE SCALE GENOMIC DNA]</scope>
    <source>
        <strain evidence="2 3">R-53146</strain>
    </source>
</reference>
<accession>A0A0X3ARX8</accession>
<gene>
    <name evidence="2" type="ORF">Ga0061079_1251</name>
</gene>
<name>A0A0X3ARX8_9FLAO</name>
<keyword evidence="3" id="KW-1185">Reference proteome</keyword>
<evidence type="ECO:0000256" key="1">
    <source>
        <dbReference type="SAM" id="MobiDB-lite"/>
    </source>
</evidence>
<dbReference type="Proteomes" id="UP000182761">
    <property type="component" value="Unassembled WGS sequence"/>
</dbReference>
<dbReference type="AlphaFoldDB" id="A0A0X3ARX8"/>
<evidence type="ECO:0008006" key="4">
    <source>
        <dbReference type="Google" id="ProtNLM"/>
    </source>
</evidence>
<protein>
    <recommendedName>
        <fullName evidence="4">RHS repeat-associated core domain-containing protein</fullName>
    </recommendedName>
</protein>
<organism evidence="2 3">
    <name type="scientific">Apibacter mensalis</name>
    <dbReference type="NCBI Taxonomy" id="1586267"/>
    <lineage>
        <taxon>Bacteria</taxon>
        <taxon>Pseudomonadati</taxon>
        <taxon>Bacteroidota</taxon>
        <taxon>Flavobacteriia</taxon>
        <taxon>Flavobacteriales</taxon>
        <taxon>Weeksellaceae</taxon>
        <taxon>Apibacter</taxon>
    </lineage>
</organism>
<sequence length="273" mass="28665">MSVDPLFEKTMTPYQYTYQNPLKYTDPTGMKGEGAQSDPPPGAPFSHGTVWKDSDGKWKWDAKNRLWEGLEGSKDIGNTSFSKSIFSRSDTNSSTSMHAVQVGTSYEKKYASLSGNAKALTAVYTNNTGDGAVPLAADISGKASTLSVQTDARLGTTNYNVFGGAKGDLMSTNANLSTGIFTGEGGKYGLLFDGNIGAKALSGDVSYGGTLFGISLKATTGATAASAHIGAGAGLYYDSKSGSVNLKFQENVGFGFGEAFRVDVKIPVPFINR</sequence>
<proteinExistence type="predicted"/>
<evidence type="ECO:0000313" key="3">
    <source>
        <dbReference type="Proteomes" id="UP000182761"/>
    </source>
</evidence>
<evidence type="ECO:0000313" key="2">
    <source>
        <dbReference type="EMBL" id="CVK17220.1"/>
    </source>
</evidence>
<feature type="region of interest" description="Disordered" evidence="1">
    <location>
        <begin position="25"/>
        <end position="51"/>
    </location>
</feature>